<accession>A0ACB6ZSC7</accession>
<name>A0ACB6ZSC7_THEGA</name>
<sequence>MALTKDKHYWTQLRTAITAGQWDSELPGKDPKGYALNWANLLRKFNKHCPGQNEFAEVVSQTHHLYLQLAAGQQKSTFGGSQRSQTSPLDLGDDTILPEERQQEGQAGYDVLNAIPSPSEVSPAKPQLHFGLNHNPKSTLLALAYYAYSLSRPSESFDILSRVKDLTHPLKRISASKSATSVSNTSHPDADQSPALSWAGSFSTIGHSQVNPDVKDGRAWSLTETVRSVCLKGMSYEKLHPSDLQGSLDIYLSASILVDTLESEIPRTVPTAGSPDPQISPYTHYLELWRWVEQLLWRTIVIAVRISTDEPTLSALFRQYFACSSRWIPFFRPQHRSTISTLFLHFVISQAKATKSPSSDGSTPSWLPEARSVIQEYRAVLDVSTKFPRAGERNVLVEEFVDLCVATWEASGSIGGHAGWVLDVLWWATRLTFNSHRVFRHMSRLFYVSGDSNLAIRTLRLYVQVAGKAWETANAEVAQKQEDTSASSVESVHGADTDRNWVQTLVQGARMLCRVACSKSGTALGTTGNGLDEAKEAGVLIEKAKTRLDKNDAELAASVYLAEGIWQSVMAHKEQMSLTRPYRLSESLRLCTLAVETFPSAAAHYHLALALSRAGQSRNIPLAIAHARSAVEQDSREIRHWHLLGLFLVATDDWRKAKAVLEYGAGVSEERASDEGLPQTPNGDAPGTPNGKIEGLPPTDTSFTSIMESFATLLCRDATSIPAAASLLKPLPDHPSPSRRELFEQALQLRMTQLALTERAEGPEGAVEKWLEVFSWVAIQKEGSTTARSSFDSTRRSGDHGSISKQTISARPGGSVEVTPSSVDSAPPAEPPITITPASPVKPSFERQNQQGENSDGRNKLSLGRPRGQSSAGRRVSRILKTQVHRGQERISSISKKVALGHRQGLNHLRKATSAPDIHSMLSISSYQASSIHSRRRVTYGDSTPDESVTESPPPPPPAPVPTSQAPSKWDGRAAKDRRLMSDLWCMSAATFRRFGKIEQARGAIQEAEVRDGNNPAVWVQLGLYYHALGDEQKALQALHKALFIEPEHISAIIHICKIYLSPLCTDAEGLDPDRVELAAGLLSDLTNGDGWDVPEAWYYLAKAAKMQGRIEKERECLIHALRLAEVTRVRDISDAVGWSL</sequence>
<reference evidence="1" key="2">
    <citation type="journal article" date="2020" name="Nat. Commun.">
        <title>Large-scale genome sequencing of mycorrhizal fungi provides insights into the early evolution of symbiotic traits.</title>
        <authorList>
            <person name="Miyauchi S."/>
            <person name="Kiss E."/>
            <person name="Kuo A."/>
            <person name="Drula E."/>
            <person name="Kohler A."/>
            <person name="Sanchez-Garcia M."/>
            <person name="Morin E."/>
            <person name="Andreopoulos B."/>
            <person name="Barry K.W."/>
            <person name="Bonito G."/>
            <person name="Buee M."/>
            <person name="Carver A."/>
            <person name="Chen C."/>
            <person name="Cichocki N."/>
            <person name="Clum A."/>
            <person name="Culley D."/>
            <person name="Crous P.W."/>
            <person name="Fauchery L."/>
            <person name="Girlanda M."/>
            <person name="Hayes R.D."/>
            <person name="Keri Z."/>
            <person name="LaButti K."/>
            <person name="Lipzen A."/>
            <person name="Lombard V."/>
            <person name="Magnuson J."/>
            <person name="Maillard F."/>
            <person name="Murat C."/>
            <person name="Nolan M."/>
            <person name="Ohm R.A."/>
            <person name="Pangilinan J."/>
            <person name="Pereira M.F."/>
            <person name="Perotto S."/>
            <person name="Peter M."/>
            <person name="Pfister S."/>
            <person name="Riley R."/>
            <person name="Sitrit Y."/>
            <person name="Stielow J.B."/>
            <person name="Szollosi G."/>
            <person name="Zifcakova L."/>
            <person name="Stursova M."/>
            <person name="Spatafora J.W."/>
            <person name="Tedersoo L."/>
            <person name="Vaario L.M."/>
            <person name="Yamada A."/>
            <person name="Yan M."/>
            <person name="Wang P."/>
            <person name="Xu J."/>
            <person name="Bruns T."/>
            <person name="Baldrian P."/>
            <person name="Vilgalys R."/>
            <person name="Dunand C."/>
            <person name="Henrissat B."/>
            <person name="Grigoriev I.V."/>
            <person name="Hibbett D."/>
            <person name="Nagy L.G."/>
            <person name="Martin F.M."/>
        </authorList>
    </citation>
    <scope>NUCLEOTIDE SEQUENCE</scope>
    <source>
        <strain evidence="1">P2</strain>
    </source>
</reference>
<proteinExistence type="predicted"/>
<reference evidence="1" key="1">
    <citation type="submission" date="2019-10" db="EMBL/GenBank/DDBJ databases">
        <authorList>
            <consortium name="DOE Joint Genome Institute"/>
            <person name="Kuo A."/>
            <person name="Miyauchi S."/>
            <person name="Kiss E."/>
            <person name="Drula E."/>
            <person name="Kohler A."/>
            <person name="Sanchez-Garcia M."/>
            <person name="Andreopoulos B."/>
            <person name="Barry K.W."/>
            <person name="Bonito G."/>
            <person name="Buee M."/>
            <person name="Carver A."/>
            <person name="Chen C."/>
            <person name="Cichocki N."/>
            <person name="Clum A."/>
            <person name="Culley D."/>
            <person name="Crous P.W."/>
            <person name="Fauchery L."/>
            <person name="Girlanda M."/>
            <person name="Hayes R."/>
            <person name="Keri Z."/>
            <person name="Labutti K."/>
            <person name="Lipzen A."/>
            <person name="Lombard V."/>
            <person name="Magnuson J."/>
            <person name="Maillard F."/>
            <person name="Morin E."/>
            <person name="Murat C."/>
            <person name="Nolan M."/>
            <person name="Ohm R."/>
            <person name="Pangilinan J."/>
            <person name="Pereira M."/>
            <person name="Perotto S."/>
            <person name="Peter M."/>
            <person name="Riley R."/>
            <person name="Sitrit Y."/>
            <person name="Stielow B."/>
            <person name="Szollosi G."/>
            <person name="Zifcakova L."/>
            <person name="Stursova M."/>
            <person name="Spatafora J.W."/>
            <person name="Tedersoo L."/>
            <person name="Vaario L.-M."/>
            <person name="Yamada A."/>
            <person name="Yan M."/>
            <person name="Wang P."/>
            <person name="Xu J."/>
            <person name="Bruns T."/>
            <person name="Baldrian P."/>
            <person name="Vilgalys R."/>
            <person name="Henrissat B."/>
            <person name="Grigoriev I.V."/>
            <person name="Hibbett D."/>
            <person name="Nagy L.G."/>
            <person name="Martin F.M."/>
        </authorList>
    </citation>
    <scope>NUCLEOTIDE SEQUENCE</scope>
    <source>
        <strain evidence="1">P2</strain>
    </source>
</reference>
<dbReference type="Proteomes" id="UP000886501">
    <property type="component" value="Unassembled WGS sequence"/>
</dbReference>
<gene>
    <name evidence="1" type="ORF">BDM02DRAFT_3183565</name>
</gene>
<protein>
    <submittedName>
        <fullName evidence="1">Uncharacterized protein</fullName>
    </submittedName>
</protein>
<dbReference type="EMBL" id="MU117968">
    <property type="protein sequence ID" value="KAF9652532.1"/>
    <property type="molecule type" value="Genomic_DNA"/>
</dbReference>
<evidence type="ECO:0000313" key="2">
    <source>
        <dbReference type="Proteomes" id="UP000886501"/>
    </source>
</evidence>
<evidence type="ECO:0000313" key="1">
    <source>
        <dbReference type="EMBL" id="KAF9652532.1"/>
    </source>
</evidence>
<comment type="caution">
    <text evidence="1">The sequence shown here is derived from an EMBL/GenBank/DDBJ whole genome shotgun (WGS) entry which is preliminary data.</text>
</comment>
<organism evidence="1 2">
    <name type="scientific">Thelephora ganbajun</name>
    <name type="common">Ganba fungus</name>
    <dbReference type="NCBI Taxonomy" id="370292"/>
    <lineage>
        <taxon>Eukaryota</taxon>
        <taxon>Fungi</taxon>
        <taxon>Dikarya</taxon>
        <taxon>Basidiomycota</taxon>
        <taxon>Agaricomycotina</taxon>
        <taxon>Agaricomycetes</taxon>
        <taxon>Thelephorales</taxon>
        <taxon>Thelephoraceae</taxon>
        <taxon>Thelephora</taxon>
    </lineage>
</organism>
<keyword evidence="2" id="KW-1185">Reference proteome</keyword>